<sequence length="81" mass="9142">MDTDNIQVESGGSNKRKTSQAELMENIQELSDEEIQQIMGMTKILWKAKTSDAIQQDDAQGFKGFTWAEINKQQGHRPATD</sequence>
<accession>A0ABD2N982</accession>
<proteinExistence type="predicted"/>
<evidence type="ECO:0000313" key="3">
    <source>
        <dbReference type="Proteomes" id="UP001516400"/>
    </source>
</evidence>
<feature type="region of interest" description="Disordered" evidence="1">
    <location>
        <begin position="1"/>
        <end position="20"/>
    </location>
</feature>
<name>A0ABD2N982_9CUCU</name>
<comment type="caution">
    <text evidence="2">The sequence shown here is derived from an EMBL/GenBank/DDBJ whole genome shotgun (WGS) entry which is preliminary data.</text>
</comment>
<dbReference type="AlphaFoldDB" id="A0ABD2N982"/>
<organism evidence="2 3">
    <name type="scientific">Cryptolaemus montrouzieri</name>
    <dbReference type="NCBI Taxonomy" id="559131"/>
    <lineage>
        <taxon>Eukaryota</taxon>
        <taxon>Metazoa</taxon>
        <taxon>Ecdysozoa</taxon>
        <taxon>Arthropoda</taxon>
        <taxon>Hexapoda</taxon>
        <taxon>Insecta</taxon>
        <taxon>Pterygota</taxon>
        <taxon>Neoptera</taxon>
        <taxon>Endopterygota</taxon>
        <taxon>Coleoptera</taxon>
        <taxon>Polyphaga</taxon>
        <taxon>Cucujiformia</taxon>
        <taxon>Coccinelloidea</taxon>
        <taxon>Coccinellidae</taxon>
        <taxon>Scymninae</taxon>
        <taxon>Scymnini</taxon>
        <taxon>Cryptolaemus</taxon>
    </lineage>
</organism>
<feature type="compositionally biased region" description="Polar residues" evidence="1">
    <location>
        <begin position="1"/>
        <end position="13"/>
    </location>
</feature>
<reference evidence="2 3" key="1">
    <citation type="journal article" date="2021" name="BMC Biol.">
        <title>Horizontally acquired antibacterial genes associated with adaptive radiation of ladybird beetles.</title>
        <authorList>
            <person name="Li H.S."/>
            <person name="Tang X.F."/>
            <person name="Huang Y.H."/>
            <person name="Xu Z.Y."/>
            <person name="Chen M.L."/>
            <person name="Du X.Y."/>
            <person name="Qiu B.Y."/>
            <person name="Chen P.T."/>
            <person name="Zhang W."/>
            <person name="Slipinski A."/>
            <person name="Escalona H.E."/>
            <person name="Waterhouse R.M."/>
            <person name="Zwick A."/>
            <person name="Pang H."/>
        </authorList>
    </citation>
    <scope>NUCLEOTIDE SEQUENCE [LARGE SCALE GENOMIC DNA]</scope>
    <source>
        <strain evidence="2">SYSU2018</strain>
    </source>
</reference>
<dbReference type="Proteomes" id="UP001516400">
    <property type="component" value="Unassembled WGS sequence"/>
</dbReference>
<gene>
    <name evidence="2" type="ORF">HHI36_019937</name>
</gene>
<keyword evidence="3" id="KW-1185">Reference proteome</keyword>
<evidence type="ECO:0000256" key="1">
    <source>
        <dbReference type="SAM" id="MobiDB-lite"/>
    </source>
</evidence>
<protein>
    <submittedName>
        <fullName evidence="2">Uncharacterized protein</fullName>
    </submittedName>
</protein>
<evidence type="ECO:0000313" key="2">
    <source>
        <dbReference type="EMBL" id="KAL3275167.1"/>
    </source>
</evidence>
<dbReference type="EMBL" id="JABFTP020000083">
    <property type="protein sequence ID" value="KAL3275167.1"/>
    <property type="molecule type" value="Genomic_DNA"/>
</dbReference>